<sequence length="107" mass="11957">MPKLDLRPEWLEMVRQLLAVHLPDAEVLAYGSRVQGTSHDGSDLDLVARNVADLSVPQPNLFELKEALSDSNIPILVDILDWARIPESFRGEIERGGTVQVQSGKRR</sequence>
<evidence type="ECO:0000259" key="1">
    <source>
        <dbReference type="Pfam" id="PF18765"/>
    </source>
</evidence>
<protein>
    <submittedName>
        <fullName evidence="2">Nucleotidyltransferase domain-containing protein</fullName>
    </submittedName>
</protein>
<organism evidence="2 3">
    <name type="scientific">Geomonas subterranea</name>
    <dbReference type="NCBI Taxonomy" id="2847989"/>
    <lineage>
        <taxon>Bacteria</taxon>
        <taxon>Pseudomonadati</taxon>
        <taxon>Thermodesulfobacteriota</taxon>
        <taxon>Desulfuromonadia</taxon>
        <taxon>Geobacterales</taxon>
        <taxon>Geobacteraceae</taxon>
        <taxon>Geomonas</taxon>
    </lineage>
</organism>
<dbReference type="EMBL" id="CP077683">
    <property type="protein sequence ID" value="QXE89585.1"/>
    <property type="molecule type" value="Genomic_DNA"/>
</dbReference>
<dbReference type="Pfam" id="PF18765">
    <property type="entry name" value="Polbeta"/>
    <property type="match status" value="1"/>
</dbReference>
<dbReference type="RefSeq" id="WP_217286261.1">
    <property type="nucleotide sequence ID" value="NZ_CP077683.1"/>
</dbReference>
<accession>A0ABX8LC38</accession>
<evidence type="ECO:0000313" key="2">
    <source>
        <dbReference type="EMBL" id="QXE89585.1"/>
    </source>
</evidence>
<reference evidence="2 3" key="1">
    <citation type="submission" date="2021-06" db="EMBL/GenBank/DDBJ databases">
        <title>Gemonas diversity in paddy soil.</title>
        <authorList>
            <person name="Liu G."/>
        </authorList>
    </citation>
    <scope>NUCLEOTIDE SEQUENCE [LARGE SCALE GENOMIC DNA]</scope>
    <source>
        <strain evidence="2 3">RG2</strain>
    </source>
</reference>
<name>A0ABX8LC38_9BACT</name>
<keyword evidence="3" id="KW-1185">Reference proteome</keyword>
<dbReference type="InterPro" id="IPR041633">
    <property type="entry name" value="Polbeta"/>
</dbReference>
<proteinExistence type="predicted"/>
<evidence type="ECO:0000313" key="3">
    <source>
        <dbReference type="Proteomes" id="UP000683559"/>
    </source>
</evidence>
<dbReference type="Proteomes" id="UP000683559">
    <property type="component" value="Chromosome"/>
</dbReference>
<gene>
    <name evidence="2" type="ORF">KP001_14195</name>
</gene>
<feature type="domain" description="Polymerase beta nucleotidyltransferase" evidence="1">
    <location>
        <begin position="27"/>
        <end position="99"/>
    </location>
</feature>